<keyword evidence="1" id="KW-0732">Signal</keyword>
<sequence length="134" mass="14686">MAALLWALALLAITSPAPSVRAAPKSFQTPNHFRRDATQRGADFYSETQRQDGSRRLLQDHCIKIIGVSQMHSQILLAASTSDGCSHPFQRGSPSRDAEHSKGNSAFVHAVDSVAVAASWQLHVYTRHIQLVLL</sequence>
<dbReference type="EMBL" id="CAJHUC010001199">
    <property type="protein sequence ID" value="CAD7700205.1"/>
    <property type="molecule type" value="Genomic_DNA"/>
</dbReference>
<dbReference type="Proteomes" id="UP000708148">
    <property type="component" value="Unassembled WGS sequence"/>
</dbReference>
<accession>A0A8S1IYQ6</accession>
<reference evidence="2" key="1">
    <citation type="submission" date="2020-12" db="EMBL/GenBank/DDBJ databases">
        <authorList>
            <person name="Iha C."/>
        </authorList>
    </citation>
    <scope>NUCLEOTIDE SEQUENCE</scope>
</reference>
<keyword evidence="3" id="KW-1185">Reference proteome</keyword>
<evidence type="ECO:0000313" key="3">
    <source>
        <dbReference type="Proteomes" id="UP000708148"/>
    </source>
</evidence>
<feature type="chain" id="PRO_5035756878" evidence="1">
    <location>
        <begin position="23"/>
        <end position="134"/>
    </location>
</feature>
<gene>
    <name evidence="2" type="ORF">OSTQU699_LOCUS5564</name>
</gene>
<feature type="signal peptide" evidence="1">
    <location>
        <begin position="1"/>
        <end position="22"/>
    </location>
</feature>
<proteinExistence type="predicted"/>
<evidence type="ECO:0000313" key="2">
    <source>
        <dbReference type="EMBL" id="CAD7700205.1"/>
    </source>
</evidence>
<name>A0A8S1IYQ6_9CHLO</name>
<protein>
    <submittedName>
        <fullName evidence="2">Uncharacterized protein</fullName>
    </submittedName>
</protein>
<comment type="caution">
    <text evidence="2">The sequence shown here is derived from an EMBL/GenBank/DDBJ whole genome shotgun (WGS) entry which is preliminary data.</text>
</comment>
<evidence type="ECO:0000256" key="1">
    <source>
        <dbReference type="SAM" id="SignalP"/>
    </source>
</evidence>
<organism evidence="2 3">
    <name type="scientific">Ostreobium quekettii</name>
    <dbReference type="NCBI Taxonomy" id="121088"/>
    <lineage>
        <taxon>Eukaryota</taxon>
        <taxon>Viridiplantae</taxon>
        <taxon>Chlorophyta</taxon>
        <taxon>core chlorophytes</taxon>
        <taxon>Ulvophyceae</taxon>
        <taxon>TCBD clade</taxon>
        <taxon>Bryopsidales</taxon>
        <taxon>Ostreobineae</taxon>
        <taxon>Ostreobiaceae</taxon>
        <taxon>Ostreobium</taxon>
    </lineage>
</organism>
<dbReference type="AlphaFoldDB" id="A0A8S1IYQ6"/>